<accession>A0AAN5I394</accession>
<comment type="caution">
    <text evidence="2">The sequence shown here is derived from an EMBL/GenBank/DDBJ whole genome shotgun (WGS) entry which is preliminary data.</text>
</comment>
<evidence type="ECO:0000256" key="1">
    <source>
        <dbReference type="SAM" id="MobiDB-lite"/>
    </source>
</evidence>
<keyword evidence="3" id="KW-1185">Reference proteome</keyword>
<evidence type="ECO:0008006" key="4">
    <source>
        <dbReference type="Google" id="ProtNLM"/>
    </source>
</evidence>
<organism evidence="2 3">
    <name type="scientific">Pristionchus mayeri</name>
    <dbReference type="NCBI Taxonomy" id="1317129"/>
    <lineage>
        <taxon>Eukaryota</taxon>
        <taxon>Metazoa</taxon>
        <taxon>Ecdysozoa</taxon>
        <taxon>Nematoda</taxon>
        <taxon>Chromadorea</taxon>
        <taxon>Rhabditida</taxon>
        <taxon>Rhabditina</taxon>
        <taxon>Diplogasteromorpha</taxon>
        <taxon>Diplogasteroidea</taxon>
        <taxon>Neodiplogasteridae</taxon>
        <taxon>Pristionchus</taxon>
    </lineage>
</organism>
<dbReference type="EMBL" id="BTRK01000004">
    <property type="protein sequence ID" value="GMR49366.1"/>
    <property type="molecule type" value="Genomic_DNA"/>
</dbReference>
<gene>
    <name evidence="2" type="ORF">PMAYCL1PPCAC_19561</name>
</gene>
<feature type="non-terminal residue" evidence="2">
    <location>
        <position position="216"/>
    </location>
</feature>
<name>A0AAN5I394_9BILA</name>
<feature type="region of interest" description="Disordered" evidence="1">
    <location>
        <begin position="74"/>
        <end position="95"/>
    </location>
</feature>
<proteinExistence type="predicted"/>
<dbReference type="AlphaFoldDB" id="A0AAN5I394"/>
<evidence type="ECO:0000313" key="3">
    <source>
        <dbReference type="Proteomes" id="UP001328107"/>
    </source>
</evidence>
<protein>
    <recommendedName>
        <fullName evidence="4">THAP-type domain-containing protein</fullName>
    </recommendedName>
</protein>
<dbReference type="Proteomes" id="UP001328107">
    <property type="component" value="Unassembled WGS sequence"/>
</dbReference>
<sequence length="216" mass="24596">MEQLSSIKSQYLRASHFSSSDFIHNANGTVLRPGAVPSFNDELIDERAEATKSTKKVIPKGWRVATKADKSLKAQKPPEFKENPQGFADDSAPIPPLFGNETPIKEEPIEFKEEPIDDLCQIKVEVFCPSTGNSRPIGLPIIEHPFFYQIKRYKCVVCQQIRKVNEMHEFTSNSTRRTMWVDAVRSTPEGRMSLMELLCTRKRPYICASHFSPSDY</sequence>
<reference evidence="3" key="1">
    <citation type="submission" date="2022-10" db="EMBL/GenBank/DDBJ databases">
        <title>Genome assembly of Pristionchus species.</title>
        <authorList>
            <person name="Yoshida K."/>
            <person name="Sommer R.J."/>
        </authorList>
    </citation>
    <scope>NUCLEOTIDE SEQUENCE [LARGE SCALE GENOMIC DNA]</scope>
    <source>
        <strain evidence="3">RS5460</strain>
    </source>
</reference>
<evidence type="ECO:0000313" key="2">
    <source>
        <dbReference type="EMBL" id="GMR49366.1"/>
    </source>
</evidence>